<dbReference type="Proteomes" id="UP000249293">
    <property type="component" value="Chromosome 1"/>
</dbReference>
<proteinExistence type="predicted"/>
<sequence>MSTQAYKRLNKEYKQIQANPPPFIIARPSESNILDWHYIITGPPGTPYEGGQYHGRVTFPSDYPFKPPRIKMCTPSGRFEINTRLCLSMSDFHEESWNPSWSVATIITGLLSFMTGDESTTGSIVTSKQTKVQLALKSKEFNTYSNPPFKEVFPDVWEQNLKDLQAMKEAVKPSQKQSESTADIKGADSKTQVVNSCDEIEDPEDKIRAEMLKSKGAESGDAKKGGKKPVKEDGISSLKLMAFIIFVAIVVKSCGFI</sequence>
<keyword evidence="5" id="KW-0547">Nucleotide-binding</keyword>
<accession>A0A099P9Z4</accession>
<dbReference type="Proteomes" id="UP000189274">
    <property type="component" value="Unassembled WGS sequence"/>
</dbReference>
<evidence type="ECO:0000256" key="13">
    <source>
        <dbReference type="ARBA" id="ARBA00042181"/>
    </source>
</evidence>
<keyword evidence="6" id="KW-0833">Ubl conjugation pathway</keyword>
<dbReference type="InterPro" id="IPR000608">
    <property type="entry name" value="UBC"/>
</dbReference>
<keyword evidence="9" id="KW-1133">Transmembrane helix</keyword>
<keyword evidence="10" id="KW-0472">Membrane</keyword>
<keyword evidence="22" id="KW-1185">Reference proteome</keyword>
<dbReference type="EMBL" id="JQFK01000001">
    <property type="protein sequence ID" value="KGK40836.1"/>
    <property type="molecule type" value="Genomic_DNA"/>
</dbReference>
<evidence type="ECO:0000256" key="1">
    <source>
        <dbReference type="ARBA" id="ARBA00004586"/>
    </source>
</evidence>
<evidence type="ECO:0000256" key="7">
    <source>
        <dbReference type="ARBA" id="ARBA00022824"/>
    </source>
</evidence>
<keyword evidence="4" id="KW-0812">Transmembrane</keyword>
<comment type="subcellular location">
    <subcellularLocation>
        <location evidence="1">Endoplasmic reticulum membrane</location>
    </subcellularLocation>
</comment>
<dbReference type="OrthoDB" id="1158011at2759"/>
<dbReference type="VEuPathDB" id="FungiDB:C5L36_0A11160"/>
<evidence type="ECO:0000313" key="22">
    <source>
        <dbReference type="Proteomes" id="UP000249293"/>
    </source>
</evidence>
<reference evidence="19" key="4">
    <citation type="submission" date="2017-01" db="EMBL/GenBank/DDBJ databases">
        <authorList>
            <person name="Mah S.A."/>
            <person name="Swanson W.J."/>
            <person name="Moy G.W."/>
            <person name="Vacquier V.D."/>
        </authorList>
    </citation>
    <scope>NUCLEOTIDE SEQUENCE [LARGE SCALE GENOMIC DNA]</scope>
    <source>
        <strain evidence="19">129</strain>
    </source>
</reference>
<dbReference type="STRING" id="4909.A0A099P9Z4"/>
<dbReference type="PANTHER" id="PTHR24067">
    <property type="entry name" value="UBIQUITIN-CONJUGATING ENZYME E2"/>
    <property type="match status" value="1"/>
</dbReference>
<dbReference type="EC" id="2.3.2.23" evidence="2"/>
<evidence type="ECO:0000256" key="2">
    <source>
        <dbReference type="ARBA" id="ARBA00012486"/>
    </source>
</evidence>
<evidence type="ECO:0000256" key="4">
    <source>
        <dbReference type="ARBA" id="ARBA00022692"/>
    </source>
</evidence>
<evidence type="ECO:0000313" key="19">
    <source>
        <dbReference type="EMBL" id="ONH74393.1"/>
    </source>
</evidence>
<dbReference type="GO" id="GO:0005789">
    <property type="term" value="C:endoplasmic reticulum membrane"/>
    <property type="evidence" value="ECO:0007669"/>
    <property type="project" value="UniProtKB-SubCell"/>
</dbReference>
<dbReference type="HOGENOM" id="CLU_041481_1_0_1"/>
<dbReference type="InterPro" id="IPR050113">
    <property type="entry name" value="Ub_conjugating_enzyme"/>
</dbReference>
<evidence type="ECO:0000256" key="3">
    <source>
        <dbReference type="ARBA" id="ARBA00022679"/>
    </source>
</evidence>
<evidence type="ECO:0000313" key="21">
    <source>
        <dbReference type="Proteomes" id="UP000189274"/>
    </source>
</evidence>
<dbReference type="CDD" id="cd23799">
    <property type="entry name" value="UBCc_UBE2J"/>
    <property type="match status" value="1"/>
</dbReference>
<dbReference type="Proteomes" id="UP000029867">
    <property type="component" value="Unassembled WGS sequence"/>
</dbReference>
<evidence type="ECO:0000313" key="17">
    <source>
        <dbReference type="EMBL" id="AWU74533.1"/>
    </source>
</evidence>
<feature type="region of interest" description="Disordered" evidence="15">
    <location>
        <begin position="170"/>
        <end position="200"/>
    </location>
</feature>
<evidence type="ECO:0000313" key="18">
    <source>
        <dbReference type="EMBL" id="KGK40836.1"/>
    </source>
</evidence>
<evidence type="ECO:0000259" key="16">
    <source>
        <dbReference type="PROSITE" id="PS50127"/>
    </source>
</evidence>
<keyword evidence="7" id="KW-0256">Endoplasmic reticulum</keyword>
<dbReference type="FunFam" id="3.10.110.10:FF:000023">
    <property type="entry name" value="Ubiquitin-conjugating enzyme E2 J2"/>
    <property type="match status" value="1"/>
</dbReference>
<dbReference type="GO" id="GO:0005524">
    <property type="term" value="F:ATP binding"/>
    <property type="evidence" value="ECO:0007669"/>
    <property type="project" value="UniProtKB-KW"/>
</dbReference>
<evidence type="ECO:0000256" key="9">
    <source>
        <dbReference type="ARBA" id="ARBA00022989"/>
    </source>
</evidence>
<dbReference type="EMBL" id="CP028773">
    <property type="protein sequence ID" value="AWU74533.1"/>
    <property type="molecule type" value="Genomic_DNA"/>
</dbReference>
<evidence type="ECO:0000256" key="15">
    <source>
        <dbReference type="SAM" id="MobiDB-lite"/>
    </source>
</evidence>
<dbReference type="SUPFAM" id="SSF54495">
    <property type="entry name" value="UBC-like"/>
    <property type="match status" value="1"/>
</dbReference>
<dbReference type="GO" id="GO:0061631">
    <property type="term" value="F:ubiquitin conjugating enzyme activity"/>
    <property type="evidence" value="ECO:0007669"/>
    <property type="project" value="UniProtKB-EC"/>
</dbReference>
<keyword evidence="8" id="KW-0067">ATP-binding</keyword>
<dbReference type="Gene3D" id="3.10.110.10">
    <property type="entry name" value="Ubiquitin Conjugating Enzyme"/>
    <property type="match status" value="1"/>
</dbReference>
<dbReference type="Pfam" id="PF00179">
    <property type="entry name" value="UQ_con"/>
    <property type="match status" value="1"/>
</dbReference>
<protein>
    <recommendedName>
        <fullName evidence="11">Ubiquitin-conjugating enzyme E2 6</fullName>
        <ecNumber evidence="2">2.3.2.23</ecNumber>
    </recommendedName>
    <alternativeName>
        <fullName evidence="13">E2 ubiquitin-conjugating enzyme 6</fullName>
    </alternativeName>
    <alternativeName>
        <fullName evidence="14">Ubiquitin carrier protein UBC6</fullName>
    </alternativeName>
    <alternativeName>
        <fullName evidence="12">Ubiquitin-protein ligase UBC6</fullName>
    </alternativeName>
</protein>
<evidence type="ECO:0000256" key="5">
    <source>
        <dbReference type="ARBA" id="ARBA00022741"/>
    </source>
</evidence>
<reference evidence="17 22" key="5">
    <citation type="submission" date="2018-06" db="EMBL/GenBank/DDBJ databases">
        <title>Population genomics shows no distinction between pathogenic Candida krusei and environmental Pichia kudriavzevii: One species, four names.</title>
        <authorList>
            <person name="Douglass A.P."/>
            <person name="Offei B."/>
            <person name="Braun-Galleani S."/>
            <person name="Coughlan A.Y."/>
            <person name="Martos A."/>
            <person name="Ortiz-Merino R.A."/>
            <person name="Byrne K.P."/>
            <person name="Wolfe K.H."/>
        </authorList>
    </citation>
    <scope>NUCLEOTIDE SEQUENCE [LARGE SCALE GENOMIC DNA]</scope>
    <source>
        <strain evidence="17 22">CBS573</strain>
    </source>
</reference>
<reference evidence="21" key="3">
    <citation type="journal article" date="2017" name="Genome Announc.">
        <title>Genome sequences of Cyberlindnera fabianii 65, Pichia kudriavzevii 129, and Saccharomyces cerevisiae 131 isolated from fermented masau fruits in Zimbabwe.</title>
        <authorList>
            <person name="van Rijswijck I.M.H."/>
            <person name="Derks M.F.L."/>
            <person name="Abee T."/>
            <person name="de Ridder D."/>
            <person name="Smid E.J."/>
        </authorList>
    </citation>
    <scope>NUCLEOTIDE SEQUENCE [LARGE SCALE GENOMIC DNA]</scope>
    <source>
        <strain evidence="21">129</strain>
    </source>
</reference>
<dbReference type="eggNOG" id="KOG0894">
    <property type="taxonomic scope" value="Eukaryota"/>
</dbReference>
<reference evidence="20" key="1">
    <citation type="journal article" date="2014" name="Microb. Cell Fact.">
        <title>Exploiting Issatchenkia orientalis SD108 for succinic acid production.</title>
        <authorList>
            <person name="Xiao H."/>
            <person name="Shao Z."/>
            <person name="Jiang Y."/>
            <person name="Dole S."/>
            <person name="Zhao H."/>
        </authorList>
    </citation>
    <scope>NUCLEOTIDE SEQUENCE [LARGE SCALE GENOMIC DNA]</scope>
    <source>
        <strain evidence="20">SD108</strain>
    </source>
</reference>
<dbReference type="EMBL" id="MQVM01000010">
    <property type="protein sequence ID" value="ONH74393.1"/>
    <property type="molecule type" value="Genomic_DNA"/>
</dbReference>
<dbReference type="AlphaFoldDB" id="A0A099P9Z4"/>
<evidence type="ECO:0000256" key="12">
    <source>
        <dbReference type="ARBA" id="ARBA00041570"/>
    </source>
</evidence>
<evidence type="ECO:0000256" key="11">
    <source>
        <dbReference type="ARBA" id="ARBA00039885"/>
    </source>
</evidence>
<dbReference type="SMART" id="SM00212">
    <property type="entry name" value="UBCc"/>
    <property type="match status" value="1"/>
</dbReference>
<keyword evidence="3" id="KW-0808">Transferase</keyword>
<evidence type="ECO:0000313" key="20">
    <source>
        <dbReference type="Proteomes" id="UP000029867"/>
    </source>
</evidence>
<evidence type="ECO:0000256" key="8">
    <source>
        <dbReference type="ARBA" id="ARBA00022840"/>
    </source>
</evidence>
<evidence type="ECO:0000256" key="6">
    <source>
        <dbReference type="ARBA" id="ARBA00022786"/>
    </source>
</evidence>
<dbReference type="PROSITE" id="PS50127">
    <property type="entry name" value="UBC_2"/>
    <property type="match status" value="1"/>
</dbReference>
<gene>
    <name evidence="19" type="ORF">BOH78_2434</name>
    <name evidence="17" type="ORF">C5L36_0A11160</name>
    <name evidence="18" type="ORF">JL09_g98</name>
</gene>
<dbReference type="InterPro" id="IPR016135">
    <property type="entry name" value="UBQ-conjugating_enzyme/RWD"/>
</dbReference>
<evidence type="ECO:0000256" key="14">
    <source>
        <dbReference type="ARBA" id="ARBA00042191"/>
    </source>
</evidence>
<name>A0A099P9Z4_PICKU</name>
<feature type="domain" description="UBC core" evidence="16">
    <location>
        <begin position="4"/>
        <end position="162"/>
    </location>
</feature>
<reference evidence="18" key="2">
    <citation type="submission" date="2014-08" db="EMBL/GenBank/DDBJ databases">
        <title>Exploiting Issatchenkia orientalis SD108 for Succinic Acid Production.</title>
        <authorList>
            <person name="Xiao H."/>
            <person name="Shao Z."/>
            <person name="Jiang Y."/>
            <person name="Dole S."/>
            <person name="Zhao H."/>
        </authorList>
    </citation>
    <scope>NUCLEOTIDE SEQUENCE [LARGE SCALE GENOMIC DNA]</scope>
    <source>
        <strain evidence="18">SD108</strain>
    </source>
</reference>
<evidence type="ECO:0000256" key="10">
    <source>
        <dbReference type="ARBA" id="ARBA00023136"/>
    </source>
</evidence>
<organism evidence="18 20">
    <name type="scientific">Pichia kudriavzevii</name>
    <name type="common">Yeast</name>
    <name type="synonym">Issatchenkia orientalis</name>
    <dbReference type="NCBI Taxonomy" id="4909"/>
    <lineage>
        <taxon>Eukaryota</taxon>
        <taxon>Fungi</taxon>
        <taxon>Dikarya</taxon>
        <taxon>Ascomycota</taxon>
        <taxon>Saccharomycotina</taxon>
        <taxon>Pichiomycetes</taxon>
        <taxon>Pichiales</taxon>
        <taxon>Pichiaceae</taxon>
        <taxon>Pichia</taxon>
    </lineage>
</organism>